<protein>
    <recommendedName>
        <fullName evidence="1">Mos1 transposase HTH domain-containing protein</fullName>
    </recommendedName>
</protein>
<dbReference type="GO" id="GO:0005634">
    <property type="term" value="C:nucleus"/>
    <property type="evidence" value="ECO:0007669"/>
    <property type="project" value="TreeGrafter"/>
</dbReference>
<dbReference type="GO" id="GO:0031297">
    <property type="term" value="P:replication fork processing"/>
    <property type="evidence" value="ECO:0007669"/>
    <property type="project" value="TreeGrafter"/>
</dbReference>
<sequence>MAEVLAKDRNALKGCFLLGYVPGLSAMETFRNITETLGEDIISYKTTITWFKKFKEENYNADDMSHSGRPRLDIDDDIIDVLEDEPRSSVREVSSHTGPLFATIFRHQKESGRTAEYGQVISHKLTDSQLKLSCDLSQSLLSRKRSFDWILDIVTGNKKWGLYAHNTKAAVADDREDGIGSSKPL</sequence>
<dbReference type="GO" id="GO:0046975">
    <property type="term" value="F:histone H3K36 methyltransferase activity"/>
    <property type="evidence" value="ECO:0007669"/>
    <property type="project" value="TreeGrafter"/>
</dbReference>
<dbReference type="AlphaFoldDB" id="E3NA41"/>
<accession>E3NA41</accession>
<dbReference type="GO" id="GO:0003697">
    <property type="term" value="F:single-stranded DNA binding"/>
    <property type="evidence" value="ECO:0007669"/>
    <property type="project" value="TreeGrafter"/>
</dbReference>
<dbReference type="GO" id="GO:0035861">
    <property type="term" value="C:site of double-strand break"/>
    <property type="evidence" value="ECO:0007669"/>
    <property type="project" value="TreeGrafter"/>
</dbReference>
<evidence type="ECO:0000259" key="1">
    <source>
        <dbReference type="Pfam" id="PF17906"/>
    </source>
</evidence>
<dbReference type="OMA" id="FISHAMQ"/>
<dbReference type="PANTHER" id="PTHR46060:SF2">
    <property type="entry name" value="HISTONE-LYSINE N-METHYLTRANSFERASE SETMAR"/>
    <property type="match status" value="1"/>
</dbReference>
<organism evidence="3">
    <name type="scientific">Caenorhabditis remanei</name>
    <name type="common">Caenorhabditis vulgaris</name>
    <dbReference type="NCBI Taxonomy" id="31234"/>
    <lineage>
        <taxon>Eukaryota</taxon>
        <taxon>Metazoa</taxon>
        <taxon>Ecdysozoa</taxon>
        <taxon>Nematoda</taxon>
        <taxon>Chromadorea</taxon>
        <taxon>Rhabditida</taxon>
        <taxon>Rhabditina</taxon>
        <taxon>Rhabditomorpha</taxon>
        <taxon>Rhabditoidea</taxon>
        <taxon>Rhabditidae</taxon>
        <taxon>Peloderinae</taxon>
        <taxon>Caenorhabditis</taxon>
    </lineage>
</organism>
<name>E3NA41_CAERE</name>
<dbReference type="Proteomes" id="UP000008281">
    <property type="component" value="Unassembled WGS sequence"/>
</dbReference>
<dbReference type="GO" id="GO:0000014">
    <property type="term" value="F:single-stranded DNA endodeoxyribonuclease activity"/>
    <property type="evidence" value="ECO:0007669"/>
    <property type="project" value="TreeGrafter"/>
</dbReference>
<evidence type="ECO:0000313" key="3">
    <source>
        <dbReference type="Proteomes" id="UP000008281"/>
    </source>
</evidence>
<dbReference type="OrthoDB" id="616263at2759"/>
<dbReference type="Pfam" id="PF17906">
    <property type="entry name" value="HTH_48"/>
    <property type="match status" value="1"/>
</dbReference>
<dbReference type="Gene3D" id="1.10.10.1450">
    <property type="match status" value="1"/>
</dbReference>
<dbReference type="InterPro" id="IPR052709">
    <property type="entry name" value="Transposase-MT_Hybrid"/>
</dbReference>
<feature type="domain" description="Mos1 transposase HTH" evidence="1">
    <location>
        <begin position="9"/>
        <end position="58"/>
    </location>
</feature>
<reference evidence="2" key="1">
    <citation type="submission" date="2007-07" db="EMBL/GenBank/DDBJ databases">
        <title>PCAP assembly of the Caenorhabditis remanei genome.</title>
        <authorList>
            <consortium name="The Caenorhabditis remanei Sequencing Consortium"/>
            <person name="Wilson R.K."/>
        </authorList>
    </citation>
    <scope>NUCLEOTIDE SEQUENCE [LARGE SCALE GENOMIC DNA]</scope>
    <source>
        <strain evidence="2">PB4641</strain>
    </source>
</reference>
<dbReference type="eggNOG" id="KOG3575">
    <property type="taxonomic scope" value="Eukaryota"/>
</dbReference>
<evidence type="ECO:0000313" key="2">
    <source>
        <dbReference type="EMBL" id="EFO90935.1"/>
    </source>
</evidence>
<dbReference type="STRING" id="31234.E3NA41"/>
<dbReference type="EMBL" id="DS268571">
    <property type="protein sequence ID" value="EFO90935.1"/>
    <property type="molecule type" value="Genomic_DNA"/>
</dbReference>
<dbReference type="GO" id="GO:0006303">
    <property type="term" value="P:double-strand break repair via nonhomologous end joining"/>
    <property type="evidence" value="ECO:0007669"/>
    <property type="project" value="TreeGrafter"/>
</dbReference>
<dbReference type="InterPro" id="IPR041426">
    <property type="entry name" value="Mos1_HTH"/>
</dbReference>
<dbReference type="GO" id="GO:0044547">
    <property type="term" value="F:DNA topoisomerase binding"/>
    <property type="evidence" value="ECO:0007669"/>
    <property type="project" value="TreeGrafter"/>
</dbReference>
<dbReference type="GO" id="GO:0015074">
    <property type="term" value="P:DNA integration"/>
    <property type="evidence" value="ECO:0007669"/>
    <property type="project" value="TreeGrafter"/>
</dbReference>
<gene>
    <name evidence="2" type="ORF">CRE_29014</name>
</gene>
<keyword evidence="3" id="KW-1185">Reference proteome</keyword>
<proteinExistence type="predicted"/>
<dbReference type="InParanoid" id="E3NA41"/>
<dbReference type="GO" id="GO:0003690">
    <property type="term" value="F:double-stranded DNA binding"/>
    <property type="evidence" value="ECO:0007669"/>
    <property type="project" value="TreeGrafter"/>
</dbReference>
<dbReference type="PANTHER" id="PTHR46060">
    <property type="entry name" value="MARINER MOS1 TRANSPOSASE-LIKE PROTEIN"/>
    <property type="match status" value="1"/>
</dbReference>
<dbReference type="GO" id="GO:0000729">
    <property type="term" value="P:DNA double-strand break processing"/>
    <property type="evidence" value="ECO:0007669"/>
    <property type="project" value="TreeGrafter"/>
</dbReference>
<dbReference type="HOGENOM" id="CLU_103478_0_0_1"/>
<dbReference type="GO" id="GO:0042800">
    <property type="term" value="F:histone H3K4 methyltransferase activity"/>
    <property type="evidence" value="ECO:0007669"/>
    <property type="project" value="TreeGrafter"/>
</dbReference>
<dbReference type="GO" id="GO:0000793">
    <property type="term" value="C:condensed chromosome"/>
    <property type="evidence" value="ECO:0007669"/>
    <property type="project" value="TreeGrafter"/>
</dbReference>
<dbReference type="GO" id="GO:0044774">
    <property type="term" value="P:mitotic DNA integrity checkpoint signaling"/>
    <property type="evidence" value="ECO:0007669"/>
    <property type="project" value="TreeGrafter"/>
</dbReference>